<dbReference type="EMBL" id="KN818271">
    <property type="protein sequence ID" value="KIL62405.1"/>
    <property type="molecule type" value="Genomic_DNA"/>
</dbReference>
<evidence type="ECO:0000313" key="1">
    <source>
        <dbReference type="EMBL" id="KIL62405.1"/>
    </source>
</evidence>
<dbReference type="AlphaFoldDB" id="A0A0C2SH11"/>
<reference evidence="1 2" key="1">
    <citation type="submission" date="2014-04" db="EMBL/GenBank/DDBJ databases">
        <title>Evolutionary Origins and Diversification of the Mycorrhizal Mutualists.</title>
        <authorList>
            <consortium name="DOE Joint Genome Institute"/>
            <consortium name="Mycorrhizal Genomics Consortium"/>
            <person name="Kohler A."/>
            <person name="Kuo A."/>
            <person name="Nagy L.G."/>
            <person name="Floudas D."/>
            <person name="Copeland A."/>
            <person name="Barry K.W."/>
            <person name="Cichocki N."/>
            <person name="Veneault-Fourrey C."/>
            <person name="LaButti K."/>
            <person name="Lindquist E.A."/>
            <person name="Lipzen A."/>
            <person name="Lundell T."/>
            <person name="Morin E."/>
            <person name="Murat C."/>
            <person name="Riley R."/>
            <person name="Ohm R."/>
            <person name="Sun H."/>
            <person name="Tunlid A."/>
            <person name="Henrissat B."/>
            <person name="Grigoriev I.V."/>
            <person name="Hibbett D.S."/>
            <person name="Martin F."/>
        </authorList>
    </citation>
    <scope>NUCLEOTIDE SEQUENCE [LARGE SCALE GENOMIC DNA]</scope>
    <source>
        <strain evidence="1 2">Koide BX008</strain>
    </source>
</reference>
<proteinExistence type="predicted"/>
<dbReference type="HOGENOM" id="CLU_702017_0_0_1"/>
<name>A0A0C2SH11_AMAMK</name>
<gene>
    <name evidence="1" type="ORF">M378DRAFT_793713</name>
</gene>
<sequence length="393" mass="45796">MGRIARTAQASSIIILYQRIIWSVWELPLSPDERVQFMTASKLVSKTWHALFSQISATDLHIPCESYYIRYFHGQYRDFSECNRITFTIYDPKNERPTTRDLAFVRRSDMEQLISLHTIKLVYHDTTYPDPYTQGFVVALPDFIPKLSISYTFSPDVPTYLIEYYRKHFQRDWKTRLVNRQIGFLEVNGANKYIAAVWESLFPSRVRMLVDGKDTRRRKPLMKIENRVDVQMGSLHQLLLRQVHQQDRLEAARKRHIQSKSKRKPLEVRKVQVDGISFLSADPSNTPPHITCSKAWCVGDIGYIKGTTFEPLFNACDVQIIGNYFIPAISSTGEFDIKTIRMDGSCEEYPDGTMERMKKFMQKVLTSQPTTRIQCFDPRSESTVWKCVKKISC</sequence>
<dbReference type="InParanoid" id="A0A0C2SH11"/>
<evidence type="ECO:0000313" key="2">
    <source>
        <dbReference type="Proteomes" id="UP000054549"/>
    </source>
</evidence>
<dbReference type="OrthoDB" id="2836053at2759"/>
<dbReference type="Proteomes" id="UP000054549">
    <property type="component" value="Unassembled WGS sequence"/>
</dbReference>
<organism evidence="1 2">
    <name type="scientific">Amanita muscaria (strain Koide BX008)</name>
    <dbReference type="NCBI Taxonomy" id="946122"/>
    <lineage>
        <taxon>Eukaryota</taxon>
        <taxon>Fungi</taxon>
        <taxon>Dikarya</taxon>
        <taxon>Basidiomycota</taxon>
        <taxon>Agaricomycotina</taxon>
        <taxon>Agaricomycetes</taxon>
        <taxon>Agaricomycetidae</taxon>
        <taxon>Agaricales</taxon>
        <taxon>Pluteineae</taxon>
        <taxon>Amanitaceae</taxon>
        <taxon>Amanita</taxon>
    </lineage>
</organism>
<protein>
    <submittedName>
        <fullName evidence="1">Uncharacterized protein</fullName>
    </submittedName>
</protein>
<accession>A0A0C2SH11</accession>
<keyword evidence="2" id="KW-1185">Reference proteome</keyword>